<feature type="region of interest" description="Disordered" evidence="4">
    <location>
        <begin position="1463"/>
        <end position="1489"/>
    </location>
</feature>
<evidence type="ECO:0000256" key="3">
    <source>
        <dbReference type="PROSITE-ProRule" id="PRU00221"/>
    </source>
</evidence>
<dbReference type="OrthoDB" id="6154712at2759"/>
<keyword evidence="2" id="KW-0677">Repeat</keyword>
<dbReference type="GO" id="GO:0046330">
    <property type="term" value="P:positive regulation of JNK cascade"/>
    <property type="evidence" value="ECO:0007669"/>
    <property type="project" value="TreeGrafter"/>
</dbReference>
<dbReference type="InterPro" id="IPR015943">
    <property type="entry name" value="WD40/YVTN_repeat-like_dom_sf"/>
</dbReference>
<gene>
    <name evidence="7" type="ORF">chiPu_0012165</name>
</gene>
<evidence type="ECO:0000256" key="1">
    <source>
        <dbReference type="ARBA" id="ARBA00022574"/>
    </source>
</evidence>
<feature type="domain" description="MABP1/WDR62 first WD40" evidence="5">
    <location>
        <begin position="47"/>
        <end position="374"/>
    </location>
</feature>
<dbReference type="PANTHER" id="PTHR44813">
    <property type="entry name" value="MITOGEN-ACTIVATED PROTEIN KINASE-BINDING PROTEIN 1"/>
    <property type="match status" value="1"/>
</dbReference>
<organism evidence="7 8">
    <name type="scientific">Chiloscyllium punctatum</name>
    <name type="common">Brownbanded bambooshark</name>
    <name type="synonym">Hemiscyllium punctatum</name>
    <dbReference type="NCBI Taxonomy" id="137246"/>
    <lineage>
        <taxon>Eukaryota</taxon>
        <taxon>Metazoa</taxon>
        <taxon>Chordata</taxon>
        <taxon>Craniata</taxon>
        <taxon>Vertebrata</taxon>
        <taxon>Chondrichthyes</taxon>
        <taxon>Elasmobranchii</taxon>
        <taxon>Galeomorphii</taxon>
        <taxon>Galeoidea</taxon>
        <taxon>Orectolobiformes</taxon>
        <taxon>Hemiscylliidae</taxon>
        <taxon>Chiloscyllium</taxon>
    </lineage>
</organism>
<dbReference type="GO" id="GO:0005737">
    <property type="term" value="C:cytoplasm"/>
    <property type="evidence" value="ECO:0007669"/>
    <property type="project" value="TreeGrafter"/>
</dbReference>
<evidence type="ECO:0000256" key="2">
    <source>
        <dbReference type="ARBA" id="ARBA00022737"/>
    </source>
</evidence>
<feature type="region of interest" description="Disordered" evidence="4">
    <location>
        <begin position="948"/>
        <end position="1035"/>
    </location>
</feature>
<sequence length="1613" mass="178546">MRGFRVRPLCSEKLGLRDCVWAERCTLGTLSEITLDKVIGITASSSSSLACDLTTGVVAYPAGCVVVLCNPKKNKQTHILNASRKAVSALAFSPDGKYLVTGESGHMPAVRVWDVSDKVQVAELQCHKYGVSCVSFSPNLKYIVSVGYQHDKLVNVWDWKKNSIVASNKVSSKVTAVSFSEDSSFFVTTGNRHVKFWYLNESKACKANITVPLIGRSALLGELHNNIFSGVACGKGKMAGSIFCITSSGLLCQFNGKRLLDKWLDLKTSAANCISATEDFIFCGCANGTLKLFNPVNLQFVTNLPKPHYLGVDVAAGIEPSHLVCKKTDALYPDTIAVAFDPSNRWLSCVYSDHSLYVWDTKDVKKFGKVYSALYHSSSVWSVEVYPELENSSQAWQPSASFLTCSSDNTIRLWNVDAASGFQFTSFNKNIYSMDLIKVVYVGDNIQYLQDTTSNPDRTENGGPSDIKSGIRVITISPDGQHLASGDRMGTLRIFDLQFLDELMKVEAHDSEILCLEYSKPETGMNLLATASRDRLIHILNVDKQYSLVQTLDDHSSSITAVKFAANDNVKMVSCGVDKSIYFRTAQKSVDGIQFTRTHHVVGKTSLYDMDIDIMRKYVAIGCQDRNIRVFTIGSGKQKKCFKGSQSEDGILLKVQMDPSGTFVATSCSDKNISIFDFYTGECVASMFGHSEIVTGMKFTNDCKYLITVSGDSCIFIWRLDTQLTNCMRHRLSEIKQIAKKDKTPPTKTSAPIRRETFMVQKVASEDQEDDTSEDDVEDVSFQTPLKEPMDQDKTEDAVFLMTNGKLPLWAKRLEAGDGCVQDRPGNSTVEAFQPRGRWAERMDKDLIHSILGRKQLEEYCATPTPGSLSIAQGLLSSHFKEQDKFGPRNLDSFLEMMELSPSLLTKESMGRPSSVCLEDADSTFSREVDTLEMELSAPMFYPMQNEHSTSTENVYQVKEPPKKVLESESEWEIVRSVENSPDSAYSMDSGSNEQQQDDSDSVGQLSSDGQSSGLEEEEEQCCAVPQESHAVKTPDQEKFLKHNFETLANEFSNEKFDGTLNDLQPNAENESNFFLNPRLSISARFLSRCQKNSRMAAAFPPKVQQKLQHLPDASCKSLQLGAEINPFIDSHGSELESSFDGTKHLRNEEMNQTVEREYIRSEWDIESMSSSAEKSLALEVKDTAPNNGRSPLCKRSASVIDLVQGEEQASSDSFIAAAQSSLQNVHVSEETKQRHSLCIKMDMLAATLSKEMSKNKLAKSRSYMHPTASFKAKMSRSVSMGENLHLKALGQSRGTSLPNSRAVSTIDLTESMKGSTPSEDNPHENFKEKNPPKETLQTLSYGNHQARANLTLDLSKIHTDRLLMPPPIANGFAVTKVKQKLRAGQDSTRLSTSAVTPTQPASLAKTDQNVCEKYEENGSIPNMNSFTILKKATGNLEHYNSSPDGTEHTLEKFHSCNSIPLQPQHDSISPNRDAVSSNSNTIPEGNGFQKDVAASLRGSMGIEEKPINEADLAVSVENCEYVVTELQDTLQKALQLYNKVLSSEGTPELKSKMMAILCDAFSSARKHLNSIDCLPISLFASETPENGKVTALLEHYSEMLIKMVAQNLQLQH</sequence>
<feature type="compositionally biased region" description="Basic and acidic residues" evidence="4">
    <location>
        <begin position="1321"/>
        <end position="1333"/>
    </location>
</feature>
<dbReference type="InterPro" id="IPR055292">
    <property type="entry name" value="MABP1"/>
</dbReference>
<dbReference type="STRING" id="137246.A0A401STH2"/>
<evidence type="ECO:0000259" key="6">
    <source>
        <dbReference type="Pfam" id="PF24782"/>
    </source>
</evidence>
<dbReference type="Proteomes" id="UP000287033">
    <property type="component" value="Unassembled WGS sequence"/>
</dbReference>
<feature type="compositionally biased region" description="Polar residues" evidence="4">
    <location>
        <begin position="978"/>
        <end position="993"/>
    </location>
</feature>
<feature type="domain" description="MABP1/WDR62 second WD40" evidence="6">
    <location>
        <begin position="380"/>
        <end position="720"/>
    </location>
</feature>
<keyword evidence="8" id="KW-1185">Reference proteome</keyword>
<dbReference type="GO" id="GO:0043124">
    <property type="term" value="P:negative regulation of canonical NF-kappaB signal transduction"/>
    <property type="evidence" value="ECO:0007669"/>
    <property type="project" value="TreeGrafter"/>
</dbReference>
<proteinExistence type="predicted"/>
<reference evidence="7 8" key="1">
    <citation type="journal article" date="2018" name="Nat. Ecol. Evol.">
        <title>Shark genomes provide insights into elasmobranch evolution and the origin of vertebrates.</title>
        <authorList>
            <person name="Hara Y"/>
            <person name="Yamaguchi K"/>
            <person name="Onimaru K"/>
            <person name="Kadota M"/>
            <person name="Koyanagi M"/>
            <person name="Keeley SD"/>
            <person name="Tatsumi K"/>
            <person name="Tanaka K"/>
            <person name="Motone F"/>
            <person name="Kageyama Y"/>
            <person name="Nozu R"/>
            <person name="Adachi N"/>
            <person name="Nishimura O"/>
            <person name="Nakagawa R"/>
            <person name="Tanegashima C"/>
            <person name="Kiyatake I"/>
            <person name="Matsumoto R"/>
            <person name="Murakumo K"/>
            <person name="Nishida K"/>
            <person name="Terakita A"/>
            <person name="Kuratani S"/>
            <person name="Sato K"/>
            <person name="Hyodo S Kuraku.S."/>
        </authorList>
    </citation>
    <scope>NUCLEOTIDE SEQUENCE [LARGE SCALE GENOMIC DNA]</scope>
</reference>
<dbReference type="SUPFAM" id="SSF50978">
    <property type="entry name" value="WD40 repeat-like"/>
    <property type="match status" value="2"/>
</dbReference>
<feature type="repeat" description="WD" evidence="3">
    <location>
        <begin position="687"/>
        <end position="722"/>
    </location>
</feature>
<feature type="region of interest" description="Disordered" evidence="4">
    <location>
        <begin position="1307"/>
        <end position="1335"/>
    </location>
</feature>
<dbReference type="PANTHER" id="PTHR44813:SF1">
    <property type="entry name" value="MITOGEN-ACTIVATED PROTEIN KINASE-BINDING PROTEIN 1"/>
    <property type="match status" value="1"/>
</dbReference>
<dbReference type="SMART" id="SM00320">
    <property type="entry name" value="WD40"/>
    <property type="match status" value="12"/>
</dbReference>
<evidence type="ECO:0000259" key="5">
    <source>
        <dbReference type="Pfam" id="PF24780"/>
    </source>
</evidence>
<feature type="compositionally biased region" description="Low complexity" evidence="4">
    <location>
        <begin position="1002"/>
        <end position="1014"/>
    </location>
</feature>
<dbReference type="InterPro" id="IPR001680">
    <property type="entry name" value="WD40_rpt"/>
</dbReference>
<dbReference type="InterPro" id="IPR056161">
    <property type="entry name" value="WD40_MABP1-WDR62_1st"/>
</dbReference>
<dbReference type="Gene3D" id="2.130.10.10">
    <property type="entry name" value="YVTN repeat-like/Quinoprotein amine dehydrogenase"/>
    <property type="match status" value="4"/>
</dbReference>
<comment type="caution">
    <text evidence="7">The sequence shown here is derived from an EMBL/GenBank/DDBJ whole genome shotgun (WGS) entry which is preliminary data.</text>
</comment>
<feature type="compositionally biased region" description="Polar residues" evidence="4">
    <location>
        <begin position="1463"/>
        <end position="1484"/>
    </location>
</feature>
<evidence type="ECO:0008006" key="9">
    <source>
        <dbReference type="Google" id="ProtNLM"/>
    </source>
</evidence>
<evidence type="ECO:0000313" key="8">
    <source>
        <dbReference type="Proteomes" id="UP000287033"/>
    </source>
</evidence>
<name>A0A401STH2_CHIPU</name>
<dbReference type="OMA" id="QEDGCGH"/>
<dbReference type="FunFam" id="2.130.10.10:FF:000046">
    <property type="entry name" value="WD repeat-containing protein 62 isoform 1"/>
    <property type="match status" value="1"/>
</dbReference>
<dbReference type="PROSITE" id="PS50294">
    <property type="entry name" value="WD_REPEATS_REGION"/>
    <property type="match status" value="1"/>
</dbReference>
<accession>A0A401STH2</accession>
<dbReference type="Pfam" id="PF24782">
    <property type="entry name" value="WD40_MABP1-WDR62_2nd"/>
    <property type="match status" value="1"/>
</dbReference>
<keyword evidence="1 3" id="KW-0853">WD repeat</keyword>
<protein>
    <recommendedName>
        <fullName evidence="9">Mitogen-activated protein kinase-binding protein 1</fullName>
    </recommendedName>
</protein>
<dbReference type="InterPro" id="IPR036322">
    <property type="entry name" value="WD40_repeat_dom_sf"/>
</dbReference>
<dbReference type="EMBL" id="BEZZ01000538">
    <property type="protein sequence ID" value="GCC33695.1"/>
    <property type="molecule type" value="Genomic_DNA"/>
</dbReference>
<dbReference type="Pfam" id="PF24780">
    <property type="entry name" value="WD40_MABP1-WDR62_1st"/>
    <property type="match status" value="1"/>
</dbReference>
<dbReference type="InterPro" id="IPR056162">
    <property type="entry name" value="WD40_MABP1-WDR62_2nd"/>
</dbReference>
<evidence type="ECO:0000256" key="4">
    <source>
        <dbReference type="SAM" id="MobiDB-lite"/>
    </source>
</evidence>
<evidence type="ECO:0000313" key="7">
    <source>
        <dbReference type="EMBL" id="GCC33695.1"/>
    </source>
</evidence>
<dbReference type="PROSITE" id="PS50082">
    <property type="entry name" value="WD_REPEATS_2"/>
    <property type="match status" value="1"/>
</dbReference>
<feature type="compositionally biased region" description="Polar residues" evidence="4">
    <location>
        <begin position="1307"/>
        <end position="1320"/>
    </location>
</feature>